<evidence type="ECO:0000259" key="1">
    <source>
        <dbReference type="Pfam" id="PF06904"/>
    </source>
</evidence>
<name>A0A1T5GE94_9SPHN</name>
<sequence>MNAADYGGGVSSLVPAGSRRRFPLRRHRLLPGLLVVLTALAGCIPSPRAPRRGWTPPIETPERFRQCLAALRAEGAQVEALADRRFDNGCSATSAVKLVAIGIPVTNLGAVKCGAALPFVRWVRQDVPTMAQRWLGSDVVRIESFGSFACRPVNNQAGNRLSEHGRANAVDIAAFRLRDGRRISVRDGWNGDDQQVRGFLRALHKAACGRFSVVLGPDANALHHDHFHFDMGSGPYCR</sequence>
<dbReference type="RefSeq" id="WP_079650501.1">
    <property type="nucleotide sequence ID" value="NZ_FUYM01000014.1"/>
</dbReference>
<dbReference type="OrthoDB" id="9809788at2"/>
<proteinExistence type="predicted"/>
<protein>
    <submittedName>
        <fullName evidence="2">Uncharacterized conserved protein</fullName>
    </submittedName>
</protein>
<organism evidence="2 3">
    <name type="scientific">Rhizorhabdus histidinilytica</name>
    <dbReference type="NCBI Taxonomy" id="439228"/>
    <lineage>
        <taxon>Bacteria</taxon>
        <taxon>Pseudomonadati</taxon>
        <taxon>Pseudomonadota</taxon>
        <taxon>Alphaproteobacteria</taxon>
        <taxon>Sphingomonadales</taxon>
        <taxon>Sphingomonadaceae</taxon>
        <taxon>Rhizorhabdus</taxon>
    </lineage>
</organism>
<evidence type="ECO:0000313" key="3">
    <source>
        <dbReference type="Proteomes" id="UP000189818"/>
    </source>
</evidence>
<dbReference type="EMBL" id="FUYM01000014">
    <property type="protein sequence ID" value="SKC06733.1"/>
    <property type="molecule type" value="Genomic_DNA"/>
</dbReference>
<dbReference type="InterPro" id="IPR009683">
    <property type="entry name" value="Extensin-like_C"/>
</dbReference>
<feature type="domain" description="Extensin-like C-terminal" evidence="1">
    <location>
        <begin position="66"/>
        <end position="238"/>
    </location>
</feature>
<reference evidence="3" key="1">
    <citation type="submission" date="2017-02" db="EMBL/GenBank/DDBJ databases">
        <authorList>
            <person name="Varghese N."/>
            <person name="Submissions S."/>
        </authorList>
    </citation>
    <scope>NUCLEOTIDE SEQUENCE [LARGE SCALE GENOMIC DNA]</scope>
    <source>
        <strain evidence="3">UM2</strain>
    </source>
</reference>
<dbReference type="STRING" id="439228.SAMN06295920_11419"/>
<accession>A0A1T5GE94</accession>
<dbReference type="Pfam" id="PF06904">
    <property type="entry name" value="Extensin-like_C"/>
    <property type="match status" value="1"/>
</dbReference>
<dbReference type="AlphaFoldDB" id="A0A1T5GE94"/>
<dbReference type="Proteomes" id="UP000189818">
    <property type="component" value="Unassembled WGS sequence"/>
</dbReference>
<keyword evidence="3" id="KW-1185">Reference proteome</keyword>
<evidence type="ECO:0000313" key="2">
    <source>
        <dbReference type="EMBL" id="SKC06733.1"/>
    </source>
</evidence>
<gene>
    <name evidence="2" type="ORF">SAMN06295920_11419</name>
</gene>